<evidence type="ECO:0000256" key="10">
    <source>
        <dbReference type="RuleBase" id="RU000594"/>
    </source>
</evidence>
<dbReference type="Pfam" id="PF01252">
    <property type="entry name" value="Peptidase_A8"/>
    <property type="match status" value="1"/>
</dbReference>
<evidence type="ECO:0000313" key="13">
    <source>
        <dbReference type="Proteomes" id="UP000681027"/>
    </source>
</evidence>
<dbReference type="EC" id="3.4.23.36" evidence="9"/>
<comment type="subcellular location">
    <subcellularLocation>
        <location evidence="9">Cell membrane</location>
        <topology evidence="9">Multi-pass membrane protein</topology>
    </subcellularLocation>
</comment>
<evidence type="ECO:0000256" key="5">
    <source>
        <dbReference type="ARBA" id="ARBA00022750"/>
    </source>
</evidence>
<dbReference type="InterPro" id="IPR001872">
    <property type="entry name" value="Peptidase_A8"/>
</dbReference>
<keyword evidence="7 9" id="KW-1133">Transmembrane helix</keyword>
<dbReference type="NCBIfam" id="TIGR00077">
    <property type="entry name" value="lspA"/>
    <property type="match status" value="1"/>
</dbReference>
<evidence type="ECO:0000256" key="6">
    <source>
        <dbReference type="ARBA" id="ARBA00022801"/>
    </source>
</evidence>
<feature type="transmembrane region" description="Helical" evidence="9">
    <location>
        <begin position="96"/>
        <end position="114"/>
    </location>
</feature>
<feature type="active site" evidence="9">
    <location>
        <position position="124"/>
    </location>
</feature>
<keyword evidence="13" id="KW-1185">Reference proteome</keyword>
<feature type="active site" evidence="9">
    <location>
        <position position="142"/>
    </location>
</feature>
<dbReference type="RefSeq" id="WP_213100625.1">
    <property type="nucleotide sequence ID" value="NZ_JAGYPM010000001.1"/>
</dbReference>
<evidence type="ECO:0000313" key="12">
    <source>
        <dbReference type="EMBL" id="MBS4189152.1"/>
    </source>
</evidence>
<comment type="caution">
    <text evidence="12">The sequence shown here is derived from an EMBL/GenBank/DDBJ whole genome shotgun (WGS) entry which is preliminary data.</text>
</comment>
<dbReference type="PRINTS" id="PR00781">
    <property type="entry name" value="LIPOSIGPTASE"/>
</dbReference>
<dbReference type="HAMAP" id="MF_00161">
    <property type="entry name" value="LspA"/>
    <property type="match status" value="1"/>
</dbReference>
<evidence type="ECO:0000256" key="9">
    <source>
        <dbReference type="HAMAP-Rule" id="MF_00161"/>
    </source>
</evidence>
<dbReference type="EMBL" id="JAGYPM010000001">
    <property type="protein sequence ID" value="MBS4189152.1"/>
    <property type="molecule type" value="Genomic_DNA"/>
</dbReference>
<keyword evidence="3 9" id="KW-0645">Protease</keyword>
<dbReference type="GO" id="GO:0004190">
    <property type="term" value="F:aspartic-type endopeptidase activity"/>
    <property type="evidence" value="ECO:0007669"/>
    <property type="project" value="UniProtKB-EC"/>
</dbReference>
<evidence type="ECO:0000256" key="4">
    <source>
        <dbReference type="ARBA" id="ARBA00022692"/>
    </source>
</evidence>
<dbReference type="PANTHER" id="PTHR33695:SF1">
    <property type="entry name" value="LIPOPROTEIN SIGNAL PEPTIDASE"/>
    <property type="match status" value="1"/>
</dbReference>
<keyword evidence="4 9" id="KW-0812">Transmembrane</keyword>
<reference evidence="12 13" key="1">
    <citation type="submission" date="2021-05" db="EMBL/GenBank/DDBJ databases">
        <title>Novel Bacillus species.</title>
        <authorList>
            <person name="Liu G."/>
        </authorList>
    </citation>
    <scope>NUCLEOTIDE SEQUENCE [LARGE SCALE GENOMIC DNA]</scope>
    <source>
        <strain evidence="12 13">FJAT-49705</strain>
    </source>
</reference>
<dbReference type="Proteomes" id="UP000681027">
    <property type="component" value="Unassembled WGS sequence"/>
</dbReference>
<organism evidence="12 13">
    <name type="scientific">Cytobacillus citreus</name>
    <dbReference type="NCBI Taxonomy" id="2833586"/>
    <lineage>
        <taxon>Bacteria</taxon>
        <taxon>Bacillati</taxon>
        <taxon>Bacillota</taxon>
        <taxon>Bacilli</taxon>
        <taxon>Bacillales</taxon>
        <taxon>Bacillaceae</taxon>
        <taxon>Cytobacillus</taxon>
    </lineage>
</organism>
<protein>
    <recommendedName>
        <fullName evidence="9">Lipoprotein signal peptidase</fullName>
        <ecNumber evidence="9">3.4.23.36</ecNumber>
    </recommendedName>
    <alternativeName>
        <fullName evidence="9">Prolipoprotein signal peptidase</fullName>
    </alternativeName>
    <alternativeName>
        <fullName evidence="9">Signal peptidase II</fullName>
        <shortName evidence="9">SPase II</shortName>
    </alternativeName>
</protein>
<evidence type="ECO:0000256" key="1">
    <source>
        <dbReference type="ARBA" id="ARBA00006139"/>
    </source>
</evidence>
<keyword evidence="6 9" id="KW-0378">Hydrolase</keyword>
<name>A0ABS5NMW6_9BACI</name>
<evidence type="ECO:0000256" key="2">
    <source>
        <dbReference type="ARBA" id="ARBA00022475"/>
    </source>
</evidence>
<keyword evidence="2 9" id="KW-1003">Cell membrane</keyword>
<evidence type="ECO:0000256" key="11">
    <source>
        <dbReference type="RuleBase" id="RU004181"/>
    </source>
</evidence>
<proteinExistence type="inferred from homology"/>
<evidence type="ECO:0000256" key="8">
    <source>
        <dbReference type="ARBA" id="ARBA00023136"/>
    </source>
</evidence>
<keyword evidence="8 9" id="KW-0472">Membrane</keyword>
<comment type="similarity">
    <text evidence="1 9 11">Belongs to the peptidase A8 family.</text>
</comment>
<gene>
    <name evidence="9 12" type="primary">lspA</name>
    <name evidence="12" type="ORF">KHA94_02830</name>
</gene>
<sequence length="177" mass="20388">MQRYIMKSLEVTFVFFYIIALFIIALDQFTKWLIVKNLELGESIEVINNFLYITSHRNKGAAWGILEGRMWFFYIITIIVVIGIIYYIQKAAKGKWLLGVSLGFMLGGAIGNFIDRVYRQEVVDFIDTYPFGYNFPIFNIADSALVIGVAMLMIQMLLEERALKKEKSHGENGTHHS</sequence>
<feature type="transmembrane region" description="Helical" evidence="9">
    <location>
        <begin position="134"/>
        <end position="158"/>
    </location>
</feature>
<comment type="catalytic activity">
    <reaction evidence="9 10">
        <text>Release of signal peptides from bacterial membrane prolipoproteins. Hydrolyzes -Xaa-Yaa-Zaa-|-(S,diacylglyceryl)Cys-, in which Xaa is hydrophobic (preferably Leu), and Yaa (Ala or Ser) and Zaa (Gly or Ala) have small, neutral side chains.</text>
        <dbReference type="EC" id="3.4.23.36"/>
    </reaction>
</comment>
<evidence type="ECO:0000256" key="3">
    <source>
        <dbReference type="ARBA" id="ARBA00022670"/>
    </source>
</evidence>
<comment type="pathway">
    <text evidence="9">Protein modification; lipoprotein biosynthesis (signal peptide cleavage).</text>
</comment>
<accession>A0ABS5NMW6</accession>
<evidence type="ECO:0000256" key="7">
    <source>
        <dbReference type="ARBA" id="ARBA00022989"/>
    </source>
</evidence>
<dbReference type="PANTHER" id="PTHR33695">
    <property type="entry name" value="LIPOPROTEIN SIGNAL PEPTIDASE"/>
    <property type="match status" value="1"/>
</dbReference>
<feature type="transmembrane region" description="Helical" evidence="9">
    <location>
        <begin position="12"/>
        <end position="34"/>
    </location>
</feature>
<feature type="transmembrane region" description="Helical" evidence="9">
    <location>
        <begin position="71"/>
        <end position="89"/>
    </location>
</feature>
<comment type="function">
    <text evidence="9 10">This protein specifically catalyzes the removal of signal peptides from prolipoproteins.</text>
</comment>
<keyword evidence="5 9" id="KW-0064">Aspartyl protease</keyword>
<dbReference type="PROSITE" id="PS00855">
    <property type="entry name" value="SPASE_II"/>
    <property type="match status" value="1"/>
</dbReference>